<evidence type="ECO:0000313" key="2">
    <source>
        <dbReference type="EMBL" id="MPY35856.1"/>
    </source>
</evidence>
<protein>
    <submittedName>
        <fullName evidence="2">Alpha/beta hydrolase</fullName>
    </submittedName>
</protein>
<dbReference type="Gene3D" id="3.40.50.1820">
    <property type="entry name" value="alpha/beta hydrolase"/>
    <property type="match status" value="1"/>
</dbReference>
<organism evidence="2 3">
    <name type="scientific">Streptomyces adustus</name>
    <dbReference type="NCBI Taxonomy" id="1609272"/>
    <lineage>
        <taxon>Bacteria</taxon>
        <taxon>Bacillati</taxon>
        <taxon>Actinomycetota</taxon>
        <taxon>Actinomycetes</taxon>
        <taxon>Kitasatosporales</taxon>
        <taxon>Streptomycetaceae</taxon>
        <taxon>Streptomyces</taxon>
    </lineage>
</organism>
<dbReference type="GO" id="GO:0016787">
    <property type="term" value="F:hydrolase activity"/>
    <property type="evidence" value="ECO:0007669"/>
    <property type="project" value="UniProtKB-KW"/>
</dbReference>
<dbReference type="Pfam" id="PF12697">
    <property type="entry name" value="Abhydrolase_6"/>
    <property type="match status" value="1"/>
</dbReference>
<dbReference type="PANTHER" id="PTHR43433:SF1">
    <property type="entry name" value="BLL5160 PROTEIN"/>
    <property type="match status" value="1"/>
</dbReference>
<keyword evidence="3" id="KW-1185">Reference proteome</keyword>
<proteinExistence type="predicted"/>
<feature type="domain" description="AB hydrolase-1" evidence="1">
    <location>
        <begin position="29"/>
        <end position="272"/>
    </location>
</feature>
<dbReference type="PANTHER" id="PTHR43433">
    <property type="entry name" value="HYDROLASE, ALPHA/BETA FOLD FAMILY PROTEIN"/>
    <property type="match status" value="1"/>
</dbReference>
<evidence type="ECO:0000313" key="3">
    <source>
        <dbReference type="Proteomes" id="UP000325849"/>
    </source>
</evidence>
<dbReference type="EMBL" id="VJZD01000182">
    <property type="protein sequence ID" value="MPY35856.1"/>
    <property type="molecule type" value="Genomic_DNA"/>
</dbReference>
<dbReference type="AlphaFoldDB" id="A0A5N8VM11"/>
<dbReference type="PRINTS" id="PR00111">
    <property type="entry name" value="ABHYDROLASE"/>
</dbReference>
<dbReference type="SUPFAM" id="SSF53474">
    <property type="entry name" value="alpha/beta-Hydrolases"/>
    <property type="match status" value="1"/>
</dbReference>
<evidence type="ECO:0000259" key="1">
    <source>
        <dbReference type="Pfam" id="PF12697"/>
    </source>
</evidence>
<dbReference type="OrthoDB" id="5422338at2"/>
<gene>
    <name evidence="2" type="ORF">FNH09_32890</name>
</gene>
<comment type="caution">
    <text evidence="2">The sequence shown here is derived from an EMBL/GenBank/DDBJ whole genome shotgun (WGS) entry which is preliminary data.</text>
</comment>
<keyword evidence="2" id="KW-0378">Hydrolase</keyword>
<dbReference type="InterPro" id="IPR050471">
    <property type="entry name" value="AB_hydrolase"/>
</dbReference>
<dbReference type="RefSeq" id="WP_152893549.1">
    <property type="nucleotide sequence ID" value="NZ_VJZD01000182.1"/>
</dbReference>
<accession>A0A5N8VM11</accession>
<reference evidence="2 3" key="1">
    <citation type="submission" date="2019-07" db="EMBL/GenBank/DDBJ databases">
        <title>New species of Amycolatopsis and Streptomyces.</title>
        <authorList>
            <person name="Duangmal K."/>
            <person name="Teo W.F.A."/>
            <person name="Lipun K."/>
        </authorList>
    </citation>
    <scope>NUCLEOTIDE SEQUENCE [LARGE SCALE GENOMIC DNA]</scope>
    <source>
        <strain evidence="2 3">NBRC 109810</strain>
    </source>
</reference>
<name>A0A5N8VM11_9ACTN</name>
<sequence length="290" mass="30245">VPARELTAVSADGAELHVEVHGPEGAPPVVLAHGWTCSTAFWAAQIRDLAVDHRVIAYDQRGHGRSPASRDCGTDALADDLEAVLGATLAPGEKAVVVGHSMGGMTVLAAAARPVFRAHAAAVLLCSTGSSRLVAESTVVPIRAGALRTWLTRHILGSRAPLGPVTPVARRILKYATMGAGSAPHMVDACARIVHACPRQVRHAWSQVLHLLDLDHGVTELTAPTEVVVGTADRLTPPVHARSLAAALPHCVGLTELPGLGHMTPVEAPELVSGRIRALVTTYVQVKEGA</sequence>
<dbReference type="InterPro" id="IPR000073">
    <property type="entry name" value="AB_hydrolase_1"/>
</dbReference>
<dbReference type="InterPro" id="IPR029058">
    <property type="entry name" value="AB_hydrolase_fold"/>
</dbReference>
<feature type="non-terminal residue" evidence="2">
    <location>
        <position position="1"/>
    </location>
</feature>
<dbReference type="Proteomes" id="UP000325849">
    <property type="component" value="Unassembled WGS sequence"/>
</dbReference>